<dbReference type="PANTHER" id="PTHR43756">
    <property type="entry name" value="CHOLINE MONOOXYGENASE, CHLOROPLASTIC"/>
    <property type="match status" value="1"/>
</dbReference>
<dbReference type="SUPFAM" id="SSF55961">
    <property type="entry name" value="Bet v1-like"/>
    <property type="match status" value="1"/>
</dbReference>
<keyword evidence="3" id="KW-0479">Metal-binding</keyword>
<dbReference type="InterPro" id="IPR015879">
    <property type="entry name" value="Ring_hydroxy_dOase_asu_C_dom"/>
</dbReference>
<evidence type="ECO:0000256" key="3">
    <source>
        <dbReference type="ARBA" id="ARBA00022723"/>
    </source>
</evidence>
<accession>A0A7W6GQ16</accession>
<dbReference type="GO" id="GO:0005506">
    <property type="term" value="F:iron ion binding"/>
    <property type="evidence" value="ECO:0007669"/>
    <property type="project" value="InterPro"/>
</dbReference>
<dbReference type="Proteomes" id="UP000552757">
    <property type="component" value="Unassembled WGS sequence"/>
</dbReference>
<evidence type="ECO:0000256" key="2">
    <source>
        <dbReference type="ARBA" id="ARBA00022714"/>
    </source>
</evidence>
<dbReference type="PRINTS" id="PR00090">
    <property type="entry name" value="RNGDIOXGNASE"/>
</dbReference>
<dbReference type="Pfam" id="PF00848">
    <property type="entry name" value="Ring_hydroxyl_A"/>
    <property type="match status" value="1"/>
</dbReference>
<dbReference type="GO" id="GO:0051537">
    <property type="term" value="F:2 iron, 2 sulfur cluster binding"/>
    <property type="evidence" value="ECO:0007669"/>
    <property type="project" value="UniProtKB-KW"/>
</dbReference>
<dbReference type="GO" id="GO:0051213">
    <property type="term" value="F:dioxygenase activity"/>
    <property type="evidence" value="ECO:0007669"/>
    <property type="project" value="UniProtKB-KW"/>
</dbReference>
<evidence type="ECO:0000259" key="7">
    <source>
        <dbReference type="PROSITE" id="PS51296"/>
    </source>
</evidence>
<dbReference type="InterPro" id="IPR036922">
    <property type="entry name" value="Rieske_2Fe-2S_sf"/>
</dbReference>
<keyword evidence="2" id="KW-0001">2Fe-2S</keyword>
<dbReference type="AlphaFoldDB" id="A0A7W6GQ16"/>
<evidence type="ECO:0000256" key="1">
    <source>
        <dbReference type="ARBA" id="ARBA00001962"/>
    </source>
</evidence>
<reference evidence="8 9" key="1">
    <citation type="submission" date="2020-08" db="EMBL/GenBank/DDBJ databases">
        <title>Genomic Encyclopedia of Type Strains, Phase IV (KMG-IV): sequencing the most valuable type-strain genomes for metagenomic binning, comparative biology and taxonomic classification.</title>
        <authorList>
            <person name="Goeker M."/>
        </authorList>
    </citation>
    <scope>NUCLEOTIDE SEQUENCE [LARGE SCALE GENOMIC DNA]</scope>
    <source>
        <strain evidence="8 9">DSM 29348</strain>
    </source>
</reference>
<evidence type="ECO:0000256" key="4">
    <source>
        <dbReference type="ARBA" id="ARBA00023002"/>
    </source>
</evidence>
<comment type="cofactor">
    <cofactor evidence="1">
        <name>Fe cation</name>
        <dbReference type="ChEBI" id="CHEBI:24875"/>
    </cofactor>
</comment>
<protein>
    <submittedName>
        <fullName evidence="8">Phenylpropionate dioxygenase-like ring-hydroxylating dioxygenase large terminal subunit</fullName>
    </submittedName>
</protein>
<dbReference type="PROSITE" id="PS51296">
    <property type="entry name" value="RIESKE"/>
    <property type="match status" value="1"/>
</dbReference>
<keyword evidence="4" id="KW-0560">Oxidoreductase</keyword>
<organism evidence="8 9">
    <name type="scientific">Sphingobium fontiphilum</name>
    <dbReference type="NCBI Taxonomy" id="944425"/>
    <lineage>
        <taxon>Bacteria</taxon>
        <taxon>Pseudomonadati</taxon>
        <taxon>Pseudomonadota</taxon>
        <taxon>Alphaproteobacteria</taxon>
        <taxon>Sphingomonadales</taxon>
        <taxon>Sphingomonadaceae</taxon>
        <taxon>Sphingobium</taxon>
    </lineage>
</organism>
<comment type="caution">
    <text evidence="8">The sequence shown here is derived from an EMBL/GenBank/DDBJ whole genome shotgun (WGS) entry which is preliminary data.</text>
</comment>
<sequence>MNEYARHWTTASQLGLDAATATVESHISPEIYAAEVDRIYRRLWLMIGREEEIPNAGDFFLRAVPTLKAELIIVRGKDGIVRAFYNSCAHRGVRVVQQARGSALTFRCPYHSWLYGADGALRAIPSEQEFPCVDKAKSGLAPVQLEIWNGFLFVNFDPQPAQSLADYLGGLGELHATLPFDRYPFHIRTDYDVAGNWKGCMHTFSEGYHITTAHARTLTPQIINSSNPTFNFYDVRIFGPHSTLTSERNYDWRPKTPVVTFAVSQLPPSTLPRVDGSEERDFVSHPSINRIGLPNFGVETITIFPNICLQPLGGGYLWMTFWPIAPDRTLVEVRSHAVVAPKTLRQEFATAYASAVNRDVLSEDFALTEQQQRGFTMGAHRHQNFGENELLLRYLAKAVDHYLHDDAPLAAELKA</sequence>
<dbReference type="PANTHER" id="PTHR43756:SF5">
    <property type="entry name" value="CHOLINE MONOOXYGENASE, CHLOROPLASTIC"/>
    <property type="match status" value="1"/>
</dbReference>
<dbReference type="RefSeq" id="WP_183956140.1">
    <property type="nucleotide sequence ID" value="NZ_JACIEB010000007.1"/>
</dbReference>
<dbReference type="EMBL" id="JACIEB010000007">
    <property type="protein sequence ID" value="MBB3983117.1"/>
    <property type="molecule type" value="Genomic_DNA"/>
</dbReference>
<dbReference type="Gene3D" id="2.102.10.10">
    <property type="entry name" value="Rieske [2Fe-2S] iron-sulphur domain"/>
    <property type="match status" value="1"/>
</dbReference>
<evidence type="ECO:0000313" key="9">
    <source>
        <dbReference type="Proteomes" id="UP000552757"/>
    </source>
</evidence>
<dbReference type="Gene3D" id="3.90.380.10">
    <property type="entry name" value="Naphthalene 1,2-dioxygenase Alpha Subunit, Chain A, domain 1"/>
    <property type="match status" value="1"/>
</dbReference>
<name>A0A7W6GQ16_9SPHN</name>
<evidence type="ECO:0000313" key="8">
    <source>
        <dbReference type="EMBL" id="MBB3983117.1"/>
    </source>
</evidence>
<dbReference type="InterPro" id="IPR001663">
    <property type="entry name" value="Rng_hydr_dOase-A"/>
</dbReference>
<gene>
    <name evidence="8" type="ORF">GGR44_002804</name>
</gene>
<dbReference type="InterPro" id="IPR017941">
    <property type="entry name" value="Rieske_2Fe-2S"/>
</dbReference>
<keyword evidence="5" id="KW-0408">Iron</keyword>
<feature type="domain" description="Rieske" evidence="7">
    <location>
        <begin position="44"/>
        <end position="154"/>
    </location>
</feature>
<keyword evidence="6" id="KW-0411">Iron-sulfur</keyword>
<keyword evidence="8" id="KW-0223">Dioxygenase</keyword>
<evidence type="ECO:0000256" key="5">
    <source>
        <dbReference type="ARBA" id="ARBA00023004"/>
    </source>
</evidence>
<dbReference type="Pfam" id="PF00355">
    <property type="entry name" value="Rieske"/>
    <property type="match status" value="1"/>
</dbReference>
<dbReference type="SUPFAM" id="SSF50022">
    <property type="entry name" value="ISP domain"/>
    <property type="match status" value="1"/>
</dbReference>
<dbReference type="CDD" id="cd03469">
    <property type="entry name" value="Rieske_RO_Alpha_N"/>
    <property type="match status" value="1"/>
</dbReference>
<keyword evidence="9" id="KW-1185">Reference proteome</keyword>
<proteinExistence type="predicted"/>
<evidence type="ECO:0000256" key="6">
    <source>
        <dbReference type="ARBA" id="ARBA00023014"/>
    </source>
</evidence>